<dbReference type="InterPro" id="IPR005135">
    <property type="entry name" value="Endo/exonuclease/phosphatase"/>
</dbReference>
<name>A0ABV5LWU1_9ACTN</name>
<dbReference type="RefSeq" id="WP_380136789.1">
    <property type="nucleotide sequence ID" value="NZ_JBHLUI010000008.1"/>
</dbReference>
<evidence type="ECO:0000313" key="2">
    <source>
        <dbReference type="EMBL" id="MFB9378552.1"/>
    </source>
</evidence>
<dbReference type="Pfam" id="PF03372">
    <property type="entry name" value="Exo_endo_phos"/>
    <property type="match status" value="1"/>
</dbReference>
<evidence type="ECO:0000259" key="1">
    <source>
        <dbReference type="Pfam" id="PF03372"/>
    </source>
</evidence>
<keyword evidence="2" id="KW-0540">Nuclease</keyword>
<evidence type="ECO:0000313" key="3">
    <source>
        <dbReference type="Proteomes" id="UP001589748"/>
    </source>
</evidence>
<reference evidence="2 3" key="1">
    <citation type="submission" date="2024-09" db="EMBL/GenBank/DDBJ databases">
        <authorList>
            <person name="Sun Q."/>
            <person name="Mori K."/>
        </authorList>
    </citation>
    <scope>NUCLEOTIDE SEQUENCE [LARGE SCALE GENOMIC DNA]</scope>
    <source>
        <strain evidence="2 3">TISTR 1856</strain>
    </source>
</reference>
<proteinExistence type="predicted"/>
<keyword evidence="2" id="KW-0378">Hydrolase</keyword>
<feature type="domain" description="Endonuclease/exonuclease/phosphatase" evidence="1">
    <location>
        <begin position="10"/>
        <end position="217"/>
    </location>
</feature>
<keyword evidence="3" id="KW-1185">Reference proteome</keyword>
<dbReference type="Proteomes" id="UP001589748">
    <property type="component" value="Unassembled WGS sequence"/>
</dbReference>
<keyword evidence="2" id="KW-0255">Endonuclease</keyword>
<dbReference type="EMBL" id="JBHMDM010000007">
    <property type="protein sequence ID" value="MFB9378552.1"/>
    <property type="molecule type" value="Genomic_DNA"/>
</dbReference>
<organism evidence="2 3">
    <name type="scientific">Kineococcus gynurae</name>
    <dbReference type="NCBI Taxonomy" id="452979"/>
    <lineage>
        <taxon>Bacteria</taxon>
        <taxon>Bacillati</taxon>
        <taxon>Actinomycetota</taxon>
        <taxon>Actinomycetes</taxon>
        <taxon>Kineosporiales</taxon>
        <taxon>Kineosporiaceae</taxon>
        <taxon>Kineococcus</taxon>
    </lineage>
</organism>
<gene>
    <name evidence="2" type="ORF">ACFFVI_16430</name>
</gene>
<dbReference type="GO" id="GO:0004519">
    <property type="term" value="F:endonuclease activity"/>
    <property type="evidence" value="ECO:0007669"/>
    <property type="project" value="UniProtKB-KW"/>
</dbReference>
<comment type="caution">
    <text evidence="2">The sequence shown here is derived from an EMBL/GenBank/DDBJ whole genome shotgun (WGS) entry which is preliminary data.</text>
</comment>
<sequence length="267" mass="29048">MIGRALRVISYNLHEGRARSELLELATAHDVDALCLQECDTALLPDEVAGLRLAGATQRNRLGLALYYRPERLHLQGFATVPLRRSMHDRFLSPAHERLLAVRVVDDAGGGIPFTLASIHTAPLSATNAMRRSQIAGALHAIRETAHGTSALVVGDFNYPWFHSSLGRHLQQHGYEVSRSDLPTYVRRRFRGHFDFAISEGMQVDRVSTLAQGGSDHLPILVEARIGRAEVPEGAAPVVPVAGARVRRGGLPLAAGSRRRSGLSRAG</sequence>
<dbReference type="Gene3D" id="3.60.10.10">
    <property type="entry name" value="Endonuclease/exonuclease/phosphatase"/>
    <property type="match status" value="1"/>
</dbReference>
<accession>A0ABV5LWU1</accession>
<protein>
    <submittedName>
        <fullName evidence="2">Endonuclease/exonuclease/phosphatase family protein</fullName>
    </submittedName>
</protein>
<dbReference type="SUPFAM" id="SSF56219">
    <property type="entry name" value="DNase I-like"/>
    <property type="match status" value="1"/>
</dbReference>
<dbReference type="InterPro" id="IPR036691">
    <property type="entry name" value="Endo/exonu/phosph_ase_sf"/>
</dbReference>